<dbReference type="EMBL" id="JAIWYP010000012">
    <property type="protein sequence ID" value="KAH3727324.1"/>
    <property type="molecule type" value="Genomic_DNA"/>
</dbReference>
<keyword evidence="3" id="KW-1185">Reference proteome</keyword>
<feature type="non-terminal residue" evidence="2">
    <location>
        <position position="79"/>
    </location>
</feature>
<sequence length="79" mass="9221">IRKTSYPRRLTAETANEAVKKTSGSQAEPPAEGVRRRGYSVRVWWSFYSVRYSVRVWWSFGTRDGLVVVLSNRREFSVH</sequence>
<proteinExistence type="predicted"/>
<reference evidence="2" key="1">
    <citation type="journal article" date="2019" name="bioRxiv">
        <title>The Genome of the Zebra Mussel, Dreissena polymorpha: A Resource for Invasive Species Research.</title>
        <authorList>
            <person name="McCartney M.A."/>
            <person name="Auch B."/>
            <person name="Kono T."/>
            <person name="Mallez S."/>
            <person name="Zhang Y."/>
            <person name="Obille A."/>
            <person name="Becker A."/>
            <person name="Abrahante J.E."/>
            <person name="Garbe J."/>
            <person name="Badalamenti J.P."/>
            <person name="Herman A."/>
            <person name="Mangelson H."/>
            <person name="Liachko I."/>
            <person name="Sullivan S."/>
            <person name="Sone E.D."/>
            <person name="Koren S."/>
            <person name="Silverstein K.A.T."/>
            <person name="Beckman K.B."/>
            <person name="Gohl D.M."/>
        </authorList>
    </citation>
    <scope>NUCLEOTIDE SEQUENCE</scope>
    <source>
        <strain evidence="2">Duluth1</strain>
        <tissue evidence="2">Whole animal</tissue>
    </source>
</reference>
<dbReference type="Proteomes" id="UP000828390">
    <property type="component" value="Unassembled WGS sequence"/>
</dbReference>
<evidence type="ECO:0000256" key="1">
    <source>
        <dbReference type="SAM" id="MobiDB-lite"/>
    </source>
</evidence>
<organism evidence="2 3">
    <name type="scientific">Dreissena polymorpha</name>
    <name type="common">Zebra mussel</name>
    <name type="synonym">Mytilus polymorpha</name>
    <dbReference type="NCBI Taxonomy" id="45954"/>
    <lineage>
        <taxon>Eukaryota</taxon>
        <taxon>Metazoa</taxon>
        <taxon>Spiralia</taxon>
        <taxon>Lophotrochozoa</taxon>
        <taxon>Mollusca</taxon>
        <taxon>Bivalvia</taxon>
        <taxon>Autobranchia</taxon>
        <taxon>Heteroconchia</taxon>
        <taxon>Euheterodonta</taxon>
        <taxon>Imparidentia</taxon>
        <taxon>Neoheterodontei</taxon>
        <taxon>Myida</taxon>
        <taxon>Dreissenoidea</taxon>
        <taxon>Dreissenidae</taxon>
        <taxon>Dreissena</taxon>
    </lineage>
</organism>
<comment type="caution">
    <text evidence="2">The sequence shown here is derived from an EMBL/GenBank/DDBJ whole genome shotgun (WGS) entry which is preliminary data.</text>
</comment>
<evidence type="ECO:0000313" key="3">
    <source>
        <dbReference type="Proteomes" id="UP000828390"/>
    </source>
</evidence>
<feature type="region of interest" description="Disordered" evidence="1">
    <location>
        <begin position="12"/>
        <end position="36"/>
    </location>
</feature>
<accession>A0A9D4CL08</accession>
<dbReference type="AlphaFoldDB" id="A0A9D4CL08"/>
<reference evidence="2" key="2">
    <citation type="submission" date="2020-11" db="EMBL/GenBank/DDBJ databases">
        <authorList>
            <person name="McCartney M.A."/>
            <person name="Auch B."/>
            <person name="Kono T."/>
            <person name="Mallez S."/>
            <person name="Becker A."/>
            <person name="Gohl D.M."/>
            <person name="Silverstein K.A.T."/>
            <person name="Koren S."/>
            <person name="Bechman K.B."/>
            <person name="Herman A."/>
            <person name="Abrahante J.E."/>
            <person name="Garbe J."/>
        </authorList>
    </citation>
    <scope>NUCLEOTIDE SEQUENCE</scope>
    <source>
        <strain evidence="2">Duluth1</strain>
        <tissue evidence="2">Whole animal</tissue>
    </source>
</reference>
<name>A0A9D4CL08_DREPO</name>
<protein>
    <submittedName>
        <fullName evidence="2">Uncharacterized protein</fullName>
    </submittedName>
</protein>
<gene>
    <name evidence="2" type="ORF">DPMN_053256</name>
</gene>
<evidence type="ECO:0000313" key="2">
    <source>
        <dbReference type="EMBL" id="KAH3727324.1"/>
    </source>
</evidence>